<keyword evidence="9" id="KW-1185">Reference proteome</keyword>
<dbReference type="CDD" id="cd01992">
    <property type="entry name" value="TilS_N"/>
    <property type="match status" value="1"/>
</dbReference>
<dbReference type="InterPro" id="IPR014729">
    <property type="entry name" value="Rossmann-like_a/b/a_fold"/>
</dbReference>
<dbReference type="Proteomes" id="UP000253472">
    <property type="component" value="Unassembled WGS sequence"/>
</dbReference>
<dbReference type="NCBIfam" id="TIGR02432">
    <property type="entry name" value="lysidine_TilS_N"/>
    <property type="match status" value="1"/>
</dbReference>
<keyword evidence="2" id="KW-0436">Ligase</keyword>
<name>A0A367XMD0_9ASCO</name>
<dbReference type="GO" id="GO:0005524">
    <property type="term" value="F:ATP binding"/>
    <property type="evidence" value="ECO:0007669"/>
    <property type="project" value="UniProtKB-KW"/>
</dbReference>
<dbReference type="SUPFAM" id="SSF52402">
    <property type="entry name" value="Adenine nucleotide alpha hydrolases-like"/>
    <property type="match status" value="1"/>
</dbReference>
<feature type="domain" description="tRNA(Ile)-lysidine/2-thiocytidine synthase N-terminal" evidence="7">
    <location>
        <begin position="23"/>
        <end position="224"/>
    </location>
</feature>
<dbReference type="PANTHER" id="PTHR43033:SF1">
    <property type="entry name" value="TRNA(ILE)-LYSIDINE SYNTHASE-RELATED"/>
    <property type="match status" value="1"/>
</dbReference>
<proteinExistence type="inferred from homology"/>
<evidence type="ECO:0000313" key="8">
    <source>
        <dbReference type="EMBL" id="RCK54589.1"/>
    </source>
</evidence>
<dbReference type="STRING" id="5486.A0A367XMD0"/>
<gene>
    <name evidence="8" type="primary">tilS_1</name>
    <name evidence="8" type="ORF">Cantr_04654</name>
</gene>
<dbReference type="GO" id="GO:0008033">
    <property type="term" value="P:tRNA processing"/>
    <property type="evidence" value="ECO:0007669"/>
    <property type="project" value="UniProtKB-KW"/>
</dbReference>
<dbReference type="AlphaFoldDB" id="A0A367XMD0"/>
<dbReference type="Gene3D" id="3.40.50.620">
    <property type="entry name" value="HUPs"/>
    <property type="match status" value="1"/>
</dbReference>
<keyword evidence="3" id="KW-0819">tRNA processing</keyword>
<dbReference type="InterPro" id="IPR011063">
    <property type="entry name" value="TilS/TtcA_N"/>
</dbReference>
<evidence type="ECO:0000313" key="9">
    <source>
        <dbReference type="Proteomes" id="UP000253472"/>
    </source>
</evidence>
<evidence type="ECO:0000256" key="4">
    <source>
        <dbReference type="ARBA" id="ARBA00022741"/>
    </source>
</evidence>
<dbReference type="PANTHER" id="PTHR43033">
    <property type="entry name" value="TRNA(ILE)-LYSIDINE SYNTHASE-RELATED"/>
    <property type="match status" value="1"/>
</dbReference>
<accession>A0A367XMD0</accession>
<evidence type="ECO:0000256" key="1">
    <source>
        <dbReference type="ARBA" id="ARBA00013267"/>
    </source>
</evidence>
<evidence type="ECO:0000256" key="6">
    <source>
        <dbReference type="ARBA" id="ARBA00048539"/>
    </source>
</evidence>
<evidence type="ECO:0000259" key="7">
    <source>
        <dbReference type="Pfam" id="PF01171"/>
    </source>
</evidence>
<dbReference type="HAMAP" id="MF_01161">
    <property type="entry name" value="tRNA_Ile_lys_synt"/>
    <property type="match status" value="1"/>
</dbReference>
<protein>
    <recommendedName>
        <fullName evidence="1">tRNA(Ile)-lysidine synthetase</fullName>
        <ecNumber evidence="1">6.3.4.19</ecNumber>
    </recommendedName>
</protein>
<comment type="catalytic activity">
    <reaction evidence="6">
        <text>cytidine(34) in tRNA(Ile2) + L-lysine + ATP = lysidine(34) in tRNA(Ile2) + AMP + diphosphate + H(+)</text>
        <dbReference type="Rhea" id="RHEA:43744"/>
        <dbReference type="Rhea" id="RHEA-COMP:10625"/>
        <dbReference type="Rhea" id="RHEA-COMP:10670"/>
        <dbReference type="ChEBI" id="CHEBI:15378"/>
        <dbReference type="ChEBI" id="CHEBI:30616"/>
        <dbReference type="ChEBI" id="CHEBI:32551"/>
        <dbReference type="ChEBI" id="CHEBI:33019"/>
        <dbReference type="ChEBI" id="CHEBI:82748"/>
        <dbReference type="ChEBI" id="CHEBI:83665"/>
        <dbReference type="ChEBI" id="CHEBI:456215"/>
        <dbReference type="EC" id="6.3.4.19"/>
    </reaction>
</comment>
<comment type="caution">
    <text evidence="8">The sequence shown here is derived from an EMBL/GenBank/DDBJ whole genome shotgun (WGS) entry which is preliminary data.</text>
</comment>
<dbReference type="EMBL" id="QLNQ01000030">
    <property type="protein sequence ID" value="RCK54589.1"/>
    <property type="molecule type" value="Genomic_DNA"/>
</dbReference>
<keyword evidence="4" id="KW-0547">Nucleotide-binding</keyword>
<sequence length="509" mass="59196">MIITDELFRISLAKLFRTGIPAKVAIALSGGPDSMLLAWLLRNHKRRSNNLDIYAITIDHKYRPESHREAWRVHEWVNDWDINHIVKALEYKDNLDPSTMNNFEEVARDERYKVMSEICNRESIPALFMGHHRDDQLETFIQRLQGNSSIFGLAGTRSLSPLPVARDLSPAESPAQRRLQVQIVRPFWEFDKADILETCEANGIPYVTDPTNKDASLTRRNYLRYLIGEVIPNRCVALHPDGSTDDIDLTSPYLSIQRSELVKLHASCHEFATLFEDKAQRLSQYLRSHDLVKEYPQLGSLELTLPRPCFQETNCMVTSRFLYRILHLYSTLKHYHWAYAKLERQLIPRIAQFLEQHKPGTLKITMMNLVFEVTNNDQLDLIPMKIYRCPIVTKNAGAIEKQLSLGAEWSEWELFDSRFWIRARSRASQKQIRVIPYLHKIHKPIVEESLLAEFRPNAKYNTLPVFLEEDTQKIIAFPTLSIDLPDIGLEYEWSLKSNRFAYCEQPSTA</sequence>
<evidence type="ECO:0000256" key="5">
    <source>
        <dbReference type="ARBA" id="ARBA00022840"/>
    </source>
</evidence>
<evidence type="ECO:0000256" key="2">
    <source>
        <dbReference type="ARBA" id="ARBA00022598"/>
    </source>
</evidence>
<reference evidence="8 9" key="1">
    <citation type="submission" date="2018-06" db="EMBL/GenBank/DDBJ databases">
        <title>Whole genome sequencing of Candida tropicalis (genome annotated by CSBL at Korea University).</title>
        <authorList>
            <person name="Ahn J."/>
        </authorList>
    </citation>
    <scope>NUCLEOTIDE SEQUENCE [LARGE SCALE GENOMIC DNA]</scope>
    <source>
        <strain evidence="8 9">ATCC 20962</strain>
    </source>
</reference>
<organism evidence="8 9">
    <name type="scientific">Candida viswanathii</name>
    <dbReference type="NCBI Taxonomy" id="5486"/>
    <lineage>
        <taxon>Eukaryota</taxon>
        <taxon>Fungi</taxon>
        <taxon>Dikarya</taxon>
        <taxon>Ascomycota</taxon>
        <taxon>Saccharomycotina</taxon>
        <taxon>Pichiomycetes</taxon>
        <taxon>Debaryomycetaceae</taxon>
        <taxon>Candida/Lodderomyces clade</taxon>
        <taxon>Candida</taxon>
    </lineage>
</organism>
<dbReference type="GO" id="GO:0032267">
    <property type="term" value="F:tRNA(Ile)-lysidine synthase activity"/>
    <property type="evidence" value="ECO:0007669"/>
    <property type="project" value="UniProtKB-EC"/>
</dbReference>
<dbReference type="Pfam" id="PF01171">
    <property type="entry name" value="ATP_bind_3"/>
    <property type="match status" value="1"/>
</dbReference>
<dbReference type="EC" id="6.3.4.19" evidence="1"/>
<dbReference type="InterPro" id="IPR012094">
    <property type="entry name" value="tRNA_Ile_lys_synt"/>
</dbReference>
<dbReference type="InterPro" id="IPR012795">
    <property type="entry name" value="tRNA_Ile_lys_synt_N"/>
</dbReference>
<evidence type="ECO:0000256" key="3">
    <source>
        <dbReference type="ARBA" id="ARBA00022694"/>
    </source>
</evidence>
<dbReference type="OrthoDB" id="434144at2759"/>
<keyword evidence="5" id="KW-0067">ATP-binding</keyword>